<evidence type="ECO:0000313" key="2">
    <source>
        <dbReference type="Proteomes" id="UP000184518"/>
    </source>
</evidence>
<protein>
    <submittedName>
        <fullName evidence="1">Uncharacterized protein</fullName>
    </submittedName>
</protein>
<dbReference type="RefSeq" id="WP_072961254.1">
    <property type="nucleotide sequence ID" value="NZ_FQUT01000011.1"/>
</dbReference>
<accession>A0A1M5I0A3</accession>
<reference evidence="2" key="1">
    <citation type="submission" date="2016-11" db="EMBL/GenBank/DDBJ databases">
        <authorList>
            <person name="Varghese N."/>
            <person name="Submissions S."/>
        </authorList>
    </citation>
    <scope>NUCLEOTIDE SEQUENCE [LARGE SCALE GENOMIC DNA]</scope>
    <source>
        <strain evidence="2">DSM 27619</strain>
    </source>
</reference>
<dbReference type="AlphaFoldDB" id="A0A1M5I0A3"/>
<keyword evidence="2" id="KW-1185">Reference proteome</keyword>
<name>A0A1M5I0A3_9FLAO</name>
<organism evidence="1 2">
    <name type="scientific">Chryseobacterium arachidis</name>
    <dbReference type="NCBI Taxonomy" id="1416778"/>
    <lineage>
        <taxon>Bacteria</taxon>
        <taxon>Pseudomonadati</taxon>
        <taxon>Bacteroidota</taxon>
        <taxon>Flavobacteriia</taxon>
        <taxon>Flavobacteriales</taxon>
        <taxon>Weeksellaceae</taxon>
        <taxon>Chryseobacterium group</taxon>
        <taxon>Chryseobacterium</taxon>
    </lineage>
</organism>
<gene>
    <name evidence="1" type="ORF">SAMN05443633_111135</name>
</gene>
<evidence type="ECO:0000313" key="1">
    <source>
        <dbReference type="EMBL" id="SHG21572.1"/>
    </source>
</evidence>
<dbReference type="EMBL" id="FQUT01000011">
    <property type="protein sequence ID" value="SHG21572.1"/>
    <property type="molecule type" value="Genomic_DNA"/>
</dbReference>
<proteinExistence type="predicted"/>
<dbReference type="Proteomes" id="UP000184518">
    <property type="component" value="Unassembled WGS sequence"/>
</dbReference>
<sequence>MKFLIVFFTVFCKIATAQFLTVDNLQHLTAGSVQNLDVKLAEHFKLERNPDMEDDDNRVYSAGHHHTDNFKVLTVFTRAKNCLALSLVTHNEAEVLNFHTDLIRQGFKQEHYKDAEGNPLKKYSKQNFVVIIKNPDSKLPAHQVVWSCR</sequence>